<accession>A0A5K3EVX3</accession>
<organism evidence="1">
    <name type="scientific">Mesocestoides corti</name>
    <name type="common">Flatworm</name>
    <dbReference type="NCBI Taxonomy" id="53468"/>
    <lineage>
        <taxon>Eukaryota</taxon>
        <taxon>Metazoa</taxon>
        <taxon>Spiralia</taxon>
        <taxon>Lophotrochozoa</taxon>
        <taxon>Platyhelminthes</taxon>
        <taxon>Cestoda</taxon>
        <taxon>Eucestoda</taxon>
        <taxon>Cyclophyllidea</taxon>
        <taxon>Mesocestoididae</taxon>
        <taxon>Mesocestoides</taxon>
    </lineage>
</organism>
<name>A0A5K3EVX3_MESCO</name>
<proteinExistence type="predicted"/>
<sequence>MTTLAGIQGSLPLLTIEEKGLGFGSRYSNASAATNVKYPSPNKEKINTIEQALLTNHKPEPYVRRLPSDPPRWSRRSYILLLIRVFLWLAAYVPRMPLERRKTEDWLRPGGLICLHP</sequence>
<evidence type="ECO:0000313" key="1">
    <source>
        <dbReference type="WBParaSite" id="MCU_003523-RA"/>
    </source>
</evidence>
<dbReference type="WBParaSite" id="MCU_003523-RA">
    <property type="protein sequence ID" value="MCU_003523-RA"/>
    <property type="gene ID" value="MCU_003523"/>
</dbReference>
<protein>
    <submittedName>
        <fullName evidence="1">Uncharacterized protein</fullName>
    </submittedName>
</protein>
<dbReference type="AlphaFoldDB" id="A0A5K3EVX3"/>
<reference evidence="1" key="1">
    <citation type="submission" date="2019-11" db="UniProtKB">
        <authorList>
            <consortium name="WormBaseParasite"/>
        </authorList>
    </citation>
    <scope>IDENTIFICATION</scope>
</reference>